<keyword evidence="3" id="KW-1185">Reference proteome</keyword>
<dbReference type="Proteomes" id="UP000605846">
    <property type="component" value="Unassembled WGS sequence"/>
</dbReference>
<evidence type="ECO:0000313" key="2">
    <source>
        <dbReference type="EMBL" id="KAF7728655.1"/>
    </source>
</evidence>
<reference evidence="2" key="1">
    <citation type="submission" date="2020-01" db="EMBL/GenBank/DDBJ databases">
        <title>Genome Sequencing of Three Apophysomyces-Like Fungal Strains Confirms a Novel Fungal Genus in the Mucoromycota with divergent Burkholderia-like Endosymbiotic Bacteria.</title>
        <authorList>
            <person name="Stajich J.E."/>
            <person name="Macias A.M."/>
            <person name="Carter-House D."/>
            <person name="Lovett B."/>
            <person name="Kasson L.R."/>
            <person name="Berry K."/>
            <person name="Grigoriev I."/>
            <person name="Chang Y."/>
            <person name="Spatafora J."/>
            <person name="Kasson M.T."/>
        </authorList>
    </citation>
    <scope>NUCLEOTIDE SEQUENCE</scope>
    <source>
        <strain evidence="2">NRRL A-21654</strain>
    </source>
</reference>
<feature type="region of interest" description="Disordered" evidence="1">
    <location>
        <begin position="49"/>
        <end position="70"/>
    </location>
</feature>
<gene>
    <name evidence="2" type="ORF">EC973_005692</name>
</gene>
<evidence type="ECO:0000256" key="1">
    <source>
        <dbReference type="SAM" id="MobiDB-lite"/>
    </source>
</evidence>
<proteinExistence type="predicted"/>
<dbReference type="AlphaFoldDB" id="A0A8H7ES12"/>
<name>A0A8H7ES12_9FUNG</name>
<comment type="caution">
    <text evidence="2">The sequence shown here is derived from an EMBL/GenBank/DDBJ whole genome shotgun (WGS) entry which is preliminary data.</text>
</comment>
<sequence length="250" mass="28077">MTIYHLITVVGMMLRHPVESTVVLALMVFFLARCLDAFSDARQNHTVAIEKERMEESKSSDSADRDNLESSRNDEFIHPFQLQSALPVVEEGDTLVCEPDLFFRRMPTPTASVSTPIMGRRRAHPLPDRLDFSFTNMPLTPILSPSLSVCSSTSGSSVSTELETLARRRHSRVEDMVRQFETVSSSTGPQRRYSISCDARPLAQSPKPNIRNRTFGFQPVVGTWEKRIADARKLEPAGKTNNINASSFME</sequence>
<dbReference type="EMBL" id="JABAYA010000033">
    <property type="protein sequence ID" value="KAF7728655.1"/>
    <property type="molecule type" value="Genomic_DNA"/>
</dbReference>
<organism evidence="2 3">
    <name type="scientific">Apophysomyces ossiformis</name>
    <dbReference type="NCBI Taxonomy" id="679940"/>
    <lineage>
        <taxon>Eukaryota</taxon>
        <taxon>Fungi</taxon>
        <taxon>Fungi incertae sedis</taxon>
        <taxon>Mucoromycota</taxon>
        <taxon>Mucoromycotina</taxon>
        <taxon>Mucoromycetes</taxon>
        <taxon>Mucorales</taxon>
        <taxon>Mucorineae</taxon>
        <taxon>Mucoraceae</taxon>
        <taxon>Apophysomyces</taxon>
    </lineage>
</organism>
<evidence type="ECO:0000313" key="3">
    <source>
        <dbReference type="Proteomes" id="UP000605846"/>
    </source>
</evidence>
<dbReference type="OrthoDB" id="2266849at2759"/>
<accession>A0A8H7ES12</accession>
<protein>
    <submittedName>
        <fullName evidence="2">Uncharacterized protein</fullName>
    </submittedName>
</protein>